<proteinExistence type="predicted"/>
<evidence type="ECO:0000313" key="2">
    <source>
        <dbReference type="Proteomes" id="UP000324585"/>
    </source>
</evidence>
<sequence length="144" mass="16407">MHSLCPVPYRKARTKTRVKGAEATGRVPRALARRHRSAQLGGVRQDLPSGRALDGVLGAHKRMYSWLQFNTRERDCKPLLVKDEYRRTRTPSITYKTSATHLYNAEVWQCRACGAILYGYMNVSMKCSAPPMMYCRGDPVWEAT</sequence>
<name>A0A5J4Z3U2_PORPP</name>
<accession>A0A5J4Z3U2</accession>
<organism evidence="1 2">
    <name type="scientific">Porphyridium purpureum</name>
    <name type="common">Red alga</name>
    <name type="synonym">Porphyridium cruentum</name>
    <dbReference type="NCBI Taxonomy" id="35688"/>
    <lineage>
        <taxon>Eukaryota</taxon>
        <taxon>Rhodophyta</taxon>
        <taxon>Bangiophyceae</taxon>
        <taxon>Porphyridiales</taxon>
        <taxon>Porphyridiaceae</taxon>
        <taxon>Porphyridium</taxon>
    </lineage>
</organism>
<protein>
    <submittedName>
        <fullName evidence="1">Uncharacterized protein</fullName>
    </submittedName>
</protein>
<comment type="caution">
    <text evidence="1">The sequence shown here is derived from an EMBL/GenBank/DDBJ whole genome shotgun (WGS) entry which is preliminary data.</text>
</comment>
<reference evidence="2" key="1">
    <citation type="journal article" date="2019" name="Nat. Commun.">
        <title>Expansion of phycobilisome linker gene families in mesophilic red algae.</title>
        <authorList>
            <person name="Lee J."/>
            <person name="Kim D."/>
            <person name="Bhattacharya D."/>
            <person name="Yoon H.S."/>
        </authorList>
    </citation>
    <scope>NUCLEOTIDE SEQUENCE [LARGE SCALE GENOMIC DNA]</scope>
    <source>
        <strain evidence="2">CCMP 1328</strain>
    </source>
</reference>
<dbReference type="Proteomes" id="UP000324585">
    <property type="component" value="Unassembled WGS sequence"/>
</dbReference>
<keyword evidence="2" id="KW-1185">Reference proteome</keyword>
<dbReference type="EMBL" id="VRMN01000002">
    <property type="protein sequence ID" value="KAA8497317.1"/>
    <property type="molecule type" value="Genomic_DNA"/>
</dbReference>
<dbReference type="AlphaFoldDB" id="A0A5J4Z3U2"/>
<gene>
    <name evidence="1" type="ORF">FVE85_1046</name>
</gene>
<evidence type="ECO:0000313" key="1">
    <source>
        <dbReference type="EMBL" id="KAA8497317.1"/>
    </source>
</evidence>